<dbReference type="Proteomes" id="UP000199695">
    <property type="component" value="Unassembled WGS sequence"/>
</dbReference>
<reference evidence="1 2" key="1">
    <citation type="submission" date="2016-10" db="EMBL/GenBank/DDBJ databases">
        <authorList>
            <person name="de Groot N.N."/>
        </authorList>
    </citation>
    <scope>NUCLEOTIDE SEQUENCE [LARGE SCALE GENOMIC DNA]</scope>
    <source>
        <strain evidence="1 2">DSM 46701</strain>
    </source>
</reference>
<evidence type="ECO:0000313" key="1">
    <source>
        <dbReference type="EMBL" id="SEM91904.1"/>
    </source>
</evidence>
<dbReference type="EMBL" id="FOCQ01000003">
    <property type="protein sequence ID" value="SEM91904.1"/>
    <property type="molecule type" value="Genomic_DNA"/>
</dbReference>
<name>A0A1H8CBV5_9BACL</name>
<dbReference type="AlphaFoldDB" id="A0A1H8CBV5"/>
<keyword evidence="2" id="KW-1185">Reference proteome</keyword>
<protein>
    <submittedName>
        <fullName evidence="1">Uncharacterized protein</fullName>
    </submittedName>
</protein>
<accession>A0A1H8CBV5</accession>
<gene>
    <name evidence="1" type="ORF">SAMN05444955_103166</name>
</gene>
<organism evidence="1 2">
    <name type="scientific">Lihuaxuella thermophila</name>
    <dbReference type="NCBI Taxonomy" id="1173111"/>
    <lineage>
        <taxon>Bacteria</taxon>
        <taxon>Bacillati</taxon>
        <taxon>Bacillota</taxon>
        <taxon>Bacilli</taxon>
        <taxon>Bacillales</taxon>
        <taxon>Thermoactinomycetaceae</taxon>
        <taxon>Lihuaxuella</taxon>
    </lineage>
</organism>
<evidence type="ECO:0000313" key="2">
    <source>
        <dbReference type="Proteomes" id="UP000199695"/>
    </source>
</evidence>
<proteinExistence type="predicted"/>
<dbReference type="STRING" id="1173111.SAMN05444955_103166"/>
<sequence>MGIDRGKTKSKQVRQCLFPTREADKTHSSRDALHNETTGETPGCFVICQEIRRYFSLNLLETQLAGLLRFTESATCPPRKPAFIYKDRSALYFEVSFNEMCWEVGVESGYIPVCLCFSFLFQTASFLESSSRTTASIQREMSGLGK</sequence>